<organism evidence="6 7">
    <name type="scientific">Dendrobium chrysotoxum</name>
    <name type="common">Orchid</name>
    <dbReference type="NCBI Taxonomy" id="161865"/>
    <lineage>
        <taxon>Eukaryota</taxon>
        <taxon>Viridiplantae</taxon>
        <taxon>Streptophyta</taxon>
        <taxon>Embryophyta</taxon>
        <taxon>Tracheophyta</taxon>
        <taxon>Spermatophyta</taxon>
        <taxon>Magnoliopsida</taxon>
        <taxon>Liliopsida</taxon>
        <taxon>Asparagales</taxon>
        <taxon>Orchidaceae</taxon>
        <taxon>Epidendroideae</taxon>
        <taxon>Malaxideae</taxon>
        <taxon>Dendrobiinae</taxon>
        <taxon>Dendrobium</taxon>
    </lineage>
</organism>
<evidence type="ECO:0000256" key="5">
    <source>
        <dbReference type="ARBA" id="ARBA00023004"/>
    </source>
</evidence>
<evidence type="ECO:0000256" key="2">
    <source>
        <dbReference type="ARBA" id="ARBA00022723"/>
    </source>
</evidence>
<protein>
    <submittedName>
        <fullName evidence="6">Uncharacterized protein</fullName>
    </submittedName>
</protein>
<accession>A0AAV7FJ28</accession>
<comment type="similarity">
    <text evidence="1">Belongs to the alkB family.</text>
</comment>
<dbReference type="InterPro" id="IPR032862">
    <property type="entry name" value="ALKBH6"/>
</dbReference>
<dbReference type="GO" id="GO:0051213">
    <property type="term" value="F:dioxygenase activity"/>
    <property type="evidence" value="ECO:0007669"/>
    <property type="project" value="UniProtKB-KW"/>
</dbReference>
<dbReference type="GO" id="GO:0005634">
    <property type="term" value="C:nucleus"/>
    <property type="evidence" value="ECO:0007669"/>
    <property type="project" value="TreeGrafter"/>
</dbReference>
<dbReference type="Gene3D" id="2.60.120.1520">
    <property type="match status" value="1"/>
</dbReference>
<dbReference type="Proteomes" id="UP000775213">
    <property type="component" value="Unassembled WGS sequence"/>
</dbReference>
<dbReference type="PANTHER" id="PTHR46030">
    <property type="entry name" value="ALPHA-KETOGLUTARATE-DEPENDENT DIOXYGENASE ALKB HOMOLOG 6"/>
    <property type="match status" value="1"/>
</dbReference>
<keyword evidence="7" id="KW-1185">Reference proteome</keyword>
<keyword evidence="3" id="KW-0223">Dioxygenase</keyword>
<evidence type="ECO:0000256" key="4">
    <source>
        <dbReference type="ARBA" id="ARBA00023002"/>
    </source>
</evidence>
<evidence type="ECO:0000256" key="1">
    <source>
        <dbReference type="ARBA" id="ARBA00007879"/>
    </source>
</evidence>
<evidence type="ECO:0000313" key="6">
    <source>
        <dbReference type="EMBL" id="KAH0445889.1"/>
    </source>
</evidence>
<name>A0AAV7FJ28_DENCH</name>
<sequence length="170" mass="19478">MASSSKDEQIFESKDQMSLSSQKIVLPTELLKDIQDTEAKGCLDNDSSDGFFYIPNFITEAEEEHIIDKEAIPFGYLSICLSRCRSNRQRLLITRGSAYKFFLHGIAERQEDDQQHLATVTNGDMILHPTFRDAVIQAKDASSSHPLQRQLRYSLTLRDVERVAPKNLWR</sequence>
<dbReference type="AlphaFoldDB" id="A0AAV7FJ28"/>
<gene>
    <name evidence="6" type="ORF">IEQ34_025275</name>
</gene>
<keyword evidence="2" id="KW-0479">Metal-binding</keyword>
<evidence type="ECO:0000313" key="7">
    <source>
        <dbReference type="Proteomes" id="UP000775213"/>
    </source>
</evidence>
<keyword evidence="5" id="KW-0408">Iron</keyword>
<proteinExistence type="inferred from homology"/>
<dbReference type="PANTHER" id="PTHR46030:SF1">
    <property type="entry name" value="ALPHA-KETOGLUTARATE-DEPENDENT DIOXYGENASE ALKB HOMOLOG 6"/>
    <property type="match status" value="1"/>
</dbReference>
<dbReference type="EMBL" id="JAGFBR010000340">
    <property type="protein sequence ID" value="KAH0445889.1"/>
    <property type="molecule type" value="Genomic_DNA"/>
</dbReference>
<dbReference type="GO" id="GO:0046872">
    <property type="term" value="F:metal ion binding"/>
    <property type="evidence" value="ECO:0007669"/>
    <property type="project" value="UniProtKB-KW"/>
</dbReference>
<comment type="caution">
    <text evidence="6">The sequence shown here is derived from an EMBL/GenBank/DDBJ whole genome shotgun (WGS) entry which is preliminary data.</text>
</comment>
<keyword evidence="4" id="KW-0560">Oxidoreductase</keyword>
<reference evidence="6 7" key="1">
    <citation type="journal article" date="2021" name="Hortic Res">
        <title>Chromosome-scale assembly of the Dendrobium chrysotoxum genome enhances the understanding of orchid evolution.</title>
        <authorList>
            <person name="Zhang Y."/>
            <person name="Zhang G.Q."/>
            <person name="Zhang D."/>
            <person name="Liu X.D."/>
            <person name="Xu X.Y."/>
            <person name="Sun W.H."/>
            <person name="Yu X."/>
            <person name="Zhu X."/>
            <person name="Wang Z.W."/>
            <person name="Zhao X."/>
            <person name="Zhong W.Y."/>
            <person name="Chen H."/>
            <person name="Yin W.L."/>
            <person name="Huang T."/>
            <person name="Niu S.C."/>
            <person name="Liu Z.J."/>
        </authorList>
    </citation>
    <scope>NUCLEOTIDE SEQUENCE [LARGE SCALE GENOMIC DNA]</scope>
    <source>
        <strain evidence="6">Lindl</strain>
    </source>
</reference>
<evidence type="ECO:0000256" key="3">
    <source>
        <dbReference type="ARBA" id="ARBA00022964"/>
    </source>
</evidence>